<evidence type="ECO:0000256" key="1">
    <source>
        <dbReference type="SAM" id="MobiDB-lite"/>
    </source>
</evidence>
<feature type="region of interest" description="Disordered" evidence="1">
    <location>
        <begin position="53"/>
        <end position="92"/>
    </location>
</feature>
<proteinExistence type="predicted"/>
<comment type="caution">
    <text evidence="3">The sequence shown here is derived from an EMBL/GenBank/DDBJ whole genome shotgun (WGS) entry which is preliminary data.</text>
</comment>
<keyword evidence="2" id="KW-0732">Signal</keyword>
<protein>
    <recommendedName>
        <fullName evidence="5">Secreted protein</fullName>
    </recommendedName>
</protein>
<reference evidence="3" key="1">
    <citation type="journal article" date="2023" name="PLoS Negl. Trop. Dis.">
        <title>A genome sequence for Biomphalaria pfeifferi, the major vector snail for the human-infecting parasite Schistosoma mansoni.</title>
        <authorList>
            <person name="Bu L."/>
            <person name="Lu L."/>
            <person name="Laidemitt M.R."/>
            <person name="Zhang S.M."/>
            <person name="Mutuku M."/>
            <person name="Mkoji G."/>
            <person name="Steinauer M."/>
            <person name="Loker E.S."/>
        </authorList>
    </citation>
    <scope>NUCLEOTIDE SEQUENCE</scope>
    <source>
        <strain evidence="3">KasaAsao</strain>
    </source>
</reference>
<feature type="signal peptide" evidence="2">
    <location>
        <begin position="1"/>
        <end position="21"/>
    </location>
</feature>
<organism evidence="3 4">
    <name type="scientific">Biomphalaria pfeifferi</name>
    <name type="common">Bloodfluke planorb</name>
    <name type="synonym">Freshwater snail</name>
    <dbReference type="NCBI Taxonomy" id="112525"/>
    <lineage>
        <taxon>Eukaryota</taxon>
        <taxon>Metazoa</taxon>
        <taxon>Spiralia</taxon>
        <taxon>Lophotrochozoa</taxon>
        <taxon>Mollusca</taxon>
        <taxon>Gastropoda</taxon>
        <taxon>Heterobranchia</taxon>
        <taxon>Euthyneura</taxon>
        <taxon>Panpulmonata</taxon>
        <taxon>Hygrophila</taxon>
        <taxon>Lymnaeoidea</taxon>
        <taxon>Planorbidae</taxon>
        <taxon>Biomphalaria</taxon>
    </lineage>
</organism>
<evidence type="ECO:0000313" key="3">
    <source>
        <dbReference type="EMBL" id="KAK0057791.1"/>
    </source>
</evidence>
<dbReference type="AlphaFoldDB" id="A0AAD8BNC5"/>
<name>A0AAD8BNC5_BIOPF</name>
<sequence>MWWWWIFGALMLILFVRKASPTIPLEHCPHLPPIHADVFRLVRWSTPTRYHMILGHKPEKERKREKKKRKEGRESEKRKSEEKVRRERMKRK</sequence>
<evidence type="ECO:0008006" key="5">
    <source>
        <dbReference type="Google" id="ProtNLM"/>
    </source>
</evidence>
<feature type="chain" id="PRO_5042105556" description="Secreted protein" evidence="2">
    <location>
        <begin position="22"/>
        <end position="92"/>
    </location>
</feature>
<dbReference type="EMBL" id="JASAOG010000052">
    <property type="protein sequence ID" value="KAK0057791.1"/>
    <property type="molecule type" value="Genomic_DNA"/>
</dbReference>
<reference evidence="3" key="2">
    <citation type="submission" date="2023-04" db="EMBL/GenBank/DDBJ databases">
        <authorList>
            <person name="Bu L."/>
            <person name="Lu L."/>
            <person name="Laidemitt M.R."/>
            <person name="Zhang S.M."/>
            <person name="Mutuku M."/>
            <person name="Mkoji G."/>
            <person name="Steinauer M."/>
            <person name="Loker E.S."/>
        </authorList>
    </citation>
    <scope>NUCLEOTIDE SEQUENCE</scope>
    <source>
        <strain evidence="3">KasaAsao</strain>
        <tissue evidence="3">Whole Snail</tissue>
    </source>
</reference>
<gene>
    <name evidence="3" type="ORF">Bpfe_012747</name>
</gene>
<accession>A0AAD8BNC5</accession>
<evidence type="ECO:0000256" key="2">
    <source>
        <dbReference type="SAM" id="SignalP"/>
    </source>
</evidence>
<keyword evidence="4" id="KW-1185">Reference proteome</keyword>
<feature type="compositionally biased region" description="Basic and acidic residues" evidence="1">
    <location>
        <begin position="71"/>
        <end position="85"/>
    </location>
</feature>
<dbReference type="Proteomes" id="UP001233172">
    <property type="component" value="Unassembled WGS sequence"/>
</dbReference>
<evidence type="ECO:0000313" key="4">
    <source>
        <dbReference type="Proteomes" id="UP001233172"/>
    </source>
</evidence>